<reference evidence="2" key="1">
    <citation type="submission" date="2013-11" db="EMBL/GenBank/DDBJ databases">
        <title>Comparative genomics of Ignicoccus.</title>
        <authorList>
            <person name="Podar M."/>
        </authorList>
    </citation>
    <scope>NUCLEOTIDE SEQUENCE</scope>
    <source>
        <strain evidence="2">DSM 13166</strain>
    </source>
</reference>
<keyword evidence="3" id="KW-1185">Reference proteome</keyword>
<dbReference type="KEGG" id="ipc:IPA_01745"/>
<proteinExistence type="predicted"/>
<gene>
    <name evidence="2" type="ORF">IPA_01745</name>
</gene>
<dbReference type="InterPro" id="IPR002934">
    <property type="entry name" value="Polymerase_NTP_transf_dom"/>
</dbReference>
<dbReference type="SUPFAM" id="SSF81301">
    <property type="entry name" value="Nucleotidyltransferase"/>
    <property type="match status" value="1"/>
</dbReference>
<dbReference type="Proteomes" id="UP001063698">
    <property type="component" value="Chromosome"/>
</dbReference>
<sequence length="110" mass="12933">MSWIRYHVEHLKRWREVAEKFFKAARDLYPESEVYVIGSVAEGRHTVTSDVDILICFPEGIDVRRAKKKVILRAMDVYDVPWDYPFEVHAYTMSECEKVKRVSGKVVRIG</sequence>
<name>A0A977PJT8_9CREN</name>
<dbReference type="CDD" id="cd05403">
    <property type="entry name" value="NT_KNTase_like"/>
    <property type="match status" value="1"/>
</dbReference>
<dbReference type="PANTHER" id="PTHR37030">
    <property type="entry name" value="NUCLEOTIDYLTRANSFERASE"/>
    <property type="match status" value="1"/>
</dbReference>
<dbReference type="GO" id="GO:0016779">
    <property type="term" value="F:nucleotidyltransferase activity"/>
    <property type="evidence" value="ECO:0007669"/>
    <property type="project" value="InterPro"/>
</dbReference>
<dbReference type="InterPro" id="IPR043519">
    <property type="entry name" value="NT_sf"/>
</dbReference>
<dbReference type="Gene3D" id="3.30.460.10">
    <property type="entry name" value="Beta Polymerase, domain 2"/>
    <property type="match status" value="1"/>
</dbReference>
<dbReference type="EMBL" id="CP006868">
    <property type="protein sequence ID" value="UXD21242.1"/>
    <property type="molecule type" value="Genomic_DNA"/>
</dbReference>
<protein>
    <submittedName>
        <fullName evidence="2">DNA polymerase</fullName>
    </submittedName>
</protein>
<evidence type="ECO:0000313" key="3">
    <source>
        <dbReference type="Proteomes" id="UP001063698"/>
    </source>
</evidence>
<organism evidence="2 3">
    <name type="scientific">Ignicoccus pacificus DSM 13166</name>
    <dbReference type="NCBI Taxonomy" id="940294"/>
    <lineage>
        <taxon>Archaea</taxon>
        <taxon>Thermoproteota</taxon>
        <taxon>Thermoprotei</taxon>
        <taxon>Desulfurococcales</taxon>
        <taxon>Desulfurococcaceae</taxon>
        <taxon>Ignicoccus</taxon>
    </lineage>
</organism>
<feature type="domain" description="Polymerase nucleotidyl transferase" evidence="1">
    <location>
        <begin position="19"/>
        <end position="83"/>
    </location>
</feature>
<dbReference type="Pfam" id="PF01909">
    <property type="entry name" value="NTP_transf_2"/>
    <property type="match status" value="1"/>
</dbReference>
<evidence type="ECO:0000313" key="2">
    <source>
        <dbReference type="EMBL" id="UXD21242.1"/>
    </source>
</evidence>
<dbReference type="PANTHER" id="PTHR37030:SF3">
    <property type="entry name" value="POLYMERASE NUCLEOTIDYL TRANSFERASE DOMAIN-CONTAINING PROTEIN"/>
    <property type="match status" value="1"/>
</dbReference>
<accession>A0A977PJT8</accession>
<evidence type="ECO:0000259" key="1">
    <source>
        <dbReference type="Pfam" id="PF01909"/>
    </source>
</evidence>
<dbReference type="AlphaFoldDB" id="A0A977PJT8"/>